<dbReference type="Pfam" id="PF20256">
    <property type="entry name" value="MoCoBD_2"/>
    <property type="match status" value="1"/>
</dbReference>
<dbReference type="GO" id="GO:0005506">
    <property type="term" value="F:iron ion binding"/>
    <property type="evidence" value="ECO:0007669"/>
    <property type="project" value="InterPro"/>
</dbReference>
<dbReference type="Pfam" id="PF02738">
    <property type="entry name" value="MoCoBD_1"/>
    <property type="match status" value="1"/>
</dbReference>
<dbReference type="InterPro" id="IPR008274">
    <property type="entry name" value="AldOxase/xan_DH_MoCoBD1"/>
</dbReference>
<dbReference type="Gene3D" id="3.30.365.10">
    <property type="entry name" value="Aldehyde oxidase/xanthine dehydrogenase, molybdopterin binding domain"/>
    <property type="match status" value="5"/>
</dbReference>
<dbReference type="PANTHER" id="PTHR11908:SF157">
    <property type="entry name" value="XANTHINE DEHYDROGENASE SUBUNIT D-RELATED"/>
    <property type="match status" value="1"/>
</dbReference>
<keyword evidence="3" id="KW-1185">Reference proteome</keyword>
<dbReference type="InterPro" id="IPR016208">
    <property type="entry name" value="Ald_Oxase/xanthine_DH-like"/>
</dbReference>
<dbReference type="Pfam" id="PF01315">
    <property type="entry name" value="Ald_Xan_dh_C"/>
    <property type="match status" value="1"/>
</dbReference>
<dbReference type="InterPro" id="IPR046867">
    <property type="entry name" value="AldOxase/xan_DH_MoCoBD2"/>
</dbReference>
<name>A0A6C0G1N9_9BACL</name>
<evidence type="ECO:0000259" key="1">
    <source>
        <dbReference type="SMART" id="SM01008"/>
    </source>
</evidence>
<evidence type="ECO:0000313" key="3">
    <source>
        <dbReference type="Proteomes" id="UP000476064"/>
    </source>
</evidence>
<dbReference type="SUPFAM" id="SSF56003">
    <property type="entry name" value="Molybdenum cofactor-binding domain"/>
    <property type="match status" value="1"/>
</dbReference>
<dbReference type="SUPFAM" id="SSF54665">
    <property type="entry name" value="CO dehydrogenase molybdoprotein N-domain-like"/>
    <property type="match status" value="1"/>
</dbReference>
<sequence>MRLNRQNSGVKWRTRPDGPEKVSGALTFLTDMTAPNMLHGMVLRSPNPHAAIRSVRTEAARRLAGVAAVLTCADVPGLNRFGIARQDQPVFCEDRVRYVGDAVAAVAAESRAQAELALSLIEVDYEPLRVLDDPERSLAPGSPLLHPDGNVLHETSYAKGDIDAAFAECAHIVEETYRTPRQMHAYMETEGGLFVPEPDGRLTVYAPTQHGLMDRLQLSRILAVPEDRIRIVSSPIGGSFGGKDELNVQPYGALLARAAGRPVKIHNSRWESVRSGLKRHPMVIRMKTGIDHNGRIAAHLVRIVADTGPYATLGAEVLNFATEHAIGSYAFGAVDAASRSVFTNNGMSGEFRGFGGNQAIFALEGQMDRLAEAAGLDPWTFRKLNLKPEAEGTGPFGQPIAKTDGAERVWKALRESRLWQERIGGLDGSAADADFRPEARKPWLVTGIGAALVMHGAGLGVGIPDPSGGRLTLRKDGIIEAAFGFEECGQGLIATLEQMLIERLGFASSDVRIVIGDTDAVPDSGSTTASRATTMMWKALELLKEPFAEQVLEAAGKSLGASPALLRLGEGGARWRSTGDLAVGYAELAATLAEPIVCEAAVHYPASDTKRIGAHYLYSHAAVAVKAEINRLTGRVRVLDQFHAVAAGPVMNPQGFLGQIEGGSSMALGYALLEEAVMEGGRYVTMNFDTYLVPTIIDQAGPVEVLPIEDLPEGDEHGPRGIGEIGSIGLAPAIASAIRHAAGRWIDRLPVDPALLQDAAPMRSKEATGDER</sequence>
<accession>A0A6C0G1N9</accession>
<proteinExistence type="predicted"/>
<dbReference type="InterPro" id="IPR017609">
    <property type="entry name" value="Xanthine_dehydrogenase_dsu"/>
</dbReference>
<dbReference type="GO" id="GO:0004854">
    <property type="term" value="F:xanthine dehydrogenase activity"/>
    <property type="evidence" value="ECO:0007669"/>
    <property type="project" value="UniProtKB-EC"/>
</dbReference>
<organism evidence="2 3">
    <name type="scientific">Paenibacillus lycopersici</name>
    <dbReference type="NCBI Taxonomy" id="2704462"/>
    <lineage>
        <taxon>Bacteria</taxon>
        <taxon>Bacillati</taxon>
        <taxon>Bacillota</taxon>
        <taxon>Bacilli</taxon>
        <taxon>Bacillales</taxon>
        <taxon>Paenibacillaceae</taxon>
        <taxon>Paenibacillus</taxon>
    </lineage>
</organism>
<dbReference type="EMBL" id="CP048209">
    <property type="protein sequence ID" value="QHT61264.1"/>
    <property type="molecule type" value="Genomic_DNA"/>
</dbReference>
<evidence type="ECO:0000313" key="2">
    <source>
        <dbReference type="EMBL" id="QHT61264.1"/>
    </source>
</evidence>
<dbReference type="PANTHER" id="PTHR11908">
    <property type="entry name" value="XANTHINE DEHYDROGENASE"/>
    <property type="match status" value="1"/>
</dbReference>
<protein>
    <submittedName>
        <fullName evidence="2">Xanthine dehydrogenase subunit D</fullName>
        <ecNumber evidence="2">1.17.1.4</ecNumber>
    </submittedName>
</protein>
<dbReference type="SMART" id="SM01008">
    <property type="entry name" value="Ald_Xan_dh_C"/>
    <property type="match status" value="1"/>
</dbReference>
<feature type="domain" description="Aldehyde oxidase/xanthine dehydrogenase a/b hammerhead" evidence="1">
    <location>
        <begin position="23"/>
        <end position="129"/>
    </location>
</feature>
<dbReference type="InterPro" id="IPR036856">
    <property type="entry name" value="Ald_Oxase/Xan_DH_a/b_sf"/>
</dbReference>
<dbReference type="KEGG" id="plyc:GXP70_15735"/>
<dbReference type="Gene3D" id="3.90.1170.50">
    <property type="entry name" value="Aldehyde oxidase/xanthine dehydrogenase, a/b hammerhead"/>
    <property type="match status" value="1"/>
</dbReference>
<dbReference type="InterPro" id="IPR037165">
    <property type="entry name" value="AldOxase/xan_DH_Mopterin-bd_sf"/>
</dbReference>
<keyword evidence="2" id="KW-0560">Oxidoreductase</keyword>
<reference evidence="2 3" key="1">
    <citation type="submission" date="2020-01" db="EMBL/GenBank/DDBJ databases">
        <title>Paenibacillus sp. nov., isolated from tomato rhizosphere.</title>
        <authorList>
            <person name="Weon H.-Y."/>
            <person name="Lee S.A."/>
        </authorList>
    </citation>
    <scope>NUCLEOTIDE SEQUENCE [LARGE SCALE GENOMIC DNA]</scope>
    <source>
        <strain evidence="2 3">12200R-189</strain>
    </source>
</reference>
<dbReference type="InterPro" id="IPR000674">
    <property type="entry name" value="Ald_Oxase/Xan_DH_a/b"/>
</dbReference>
<dbReference type="EC" id="1.17.1.4" evidence="2"/>
<gene>
    <name evidence="2" type="primary">pucD</name>
    <name evidence="2" type="ORF">GXP70_15735</name>
</gene>
<dbReference type="Proteomes" id="UP000476064">
    <property type="component" value="Chromosome"/>
</dbReference>
<dbReference type="RefSeq" id="WP_162357703.1">
    <property type="nucleotide sequence ID" value="NZ_CP048209.1"/>
</dbReference>
<dbReference type="NCBIfam" id="TIGR03196">
    <property type="entry name" value="pucD"/>
    <property type="match status" value="1"/>
</dbReference>
<dbReference type="AlphaFoldDB" id="A0A6C0G1N9"/>